<evidence type="ECO:0000259" key="7">
    <source>
        <dbReference type="Pfam" id="PF01120"/>
    </source>
</evidence>
<keyword evidence="6" id="KW-0326">Glycosidase</keyword>
<comment type="similarity">
    <text evidence="2">Belongs to the glycosyl hydrolase 29 family.</text>
</comment>
<evidence type="ECO:0000256" key="6">
    <source>
        <dbReference type="ARBA" id="ARBA00023295"/>
    </source>
</evidence>
<sequence length="505" mass="58293">MLCVLIAFISCKNKSQPQSETSNETPKYEETWESLATNDREPEWFKDAKFGIYFHWGLYSVPAFDNEWYPRWMYVSGRTEWGGKIFEHQQKTYGSLSEFNYHDFIPMFTAEHFDAKEWADLFKKSGAKFAGPVAQHHDGFAMWGSKVNPWNAKDMGPKKDILGELYVELKKNDMKTIATFHHAKLLQRYAQDTLQWAKNSSDPGFDSHYPYHPDYITSTTDPKLRKFYGNMPANEFHDYWLNQVNEVVDNYAPDIIWFDSWLDKIPENYRQKMVAHHFNTAVSRGQKPIAAYKQEDLPANVGMLDIEQGGKTGLSDDYWLTDITISNYSWSYISGQTYKKPDLVIRNMIDVWSKRGVVLLNISPKANGTILDEQRQVLLTIGEWIDKYQEAVYETRAYTTFGYGEAAFEKGEFGGQSATMAYNEKDIRFMLSKDNKHLYIFSLGLPKADSNIEIRTPIRSKIKKVSLVGSGVDLKWSVTNNKLTFTTPSSSQMDAIATVFKVDFE</sequence>
<dbReference type="Gene3D" id="3.20.20.80">
    <property type="entry name" value="Glycosidases"/>
    <property type="match status" value="1"/>
</dbReference>
<dbReference type="PIRSF" id="PIRSF001092">
    <property type="entry name" value="Alpha-L-fucosidase"/>
    <property type="match status" value="1"/>
</dbReference>
<protein>
    <recommendedName>
        <fullName evidence="3">alpha-L-fucosidase</fullName>
        <ecNumber evidence="3">3.2.1.51</ecNumber>
    </recommendedName>
</protein>
<dbReference type="PANTHER" id="PTHR10030:SF37">
    <property type="entry name" value="ALPHA-L-FUCOSIDASE-RELATED"/>
    <property type="match status" value="1"/>
</dbReference>
<dbReference type="GO" id="GO:0016139">
    <property type="term" value="P:glycoside catabolic process"/>
    <property type="evidence" value="ECO:0007669"/>
    <property type="project" value="TreeGrafter"/>
</dbReference>
<dbReference type="SUPFAM" id="SSF51445">
    <property type="entry name" value="(Trans)glycosidases"/>
    <property type="match status" value="1"/>
</dbReference>
<dbReference type="Pfam" id="PF16757">
    <property type="entry name" value="Fucosidase_C"/>
    <property type="match status" value="1"/>
</dbReference>
<keyword evidence="10" id="KW-1185">Reference proteome</keyword>
<evidence type="ECO:0000256" key="5">
    <source>
        <dbReference type="ARBA" id="ARBA00022801"/>
    </source>
</evidence>
<keyword evidence="4" id="KW-0732">Signal</keyword>
<dbReference type="SMART" id="SM00812">
    <property type="entry name" value="Alpha_L_fucos"/>
    <property type="match status" value="1"/>
</dbReference>
<evidence type="ECO:0000256" key="3">
    <source>
        <dbReference type="ARBA" id="ARBA00012662"/>
    </source>
</evidence>
<dbReference type="InterPro" id="IPR016286">
    <property type="entry name" value="FUC_metazoa-typ"/>
</dbReference>
<gene>
    <name evidence="9" type="ORF">CSW08_08760</name>
</gene>
<dbReference type="InterPro" id="IPR017853">
    <property type="entry name" value="GH"/>
</dbReference>
<accession>A0A2N3HK19</accession>
<feature type="domain" description="Alpha-L-fucosidase C-terminal" evidence="8">
    <location>
        <begin position="424"/>
        <end position="502"/>
    </location>
</feature>
<dbReference type="OrthoDB" id="1095333at2"/>
<reference evidence="9 10" key="1">
    <citation type="submission" date="2017-12" db="EMBL/GenBank/DDBJ databases">
        <title>Confluentibacter flavum sp. nov., isolated from the saline lake.</title>
        <authorList>
            <person name="Yu L."/>
        </authorList>
    </citation>
    <scope>NUCLEOTIDE SEQUENCE [LARGE SCALE GENOMIC DNA]</scope>
    <source>
        <strain evidence="9 10">3B</strain>
    </source>
</reference>
<dbReference type="GO" id="GO:0005764">
    <property type="term" value="C:lysosome"/>
    <property type="evidence" value="ECO:0007669"/>
    <property type="project" value="TreeGrafter"/>
</dbReference>
<organism evidence="9 10">
    <name type="scientific">Confluentibacter flavum</name>
    <dbReference type="NCBI Taxonomy" id="1909700"/>
    <lineage>
        <taxon>Bacteria</taxon>
        <taxon>Pseudomonadati</taxon>
        <taxon>Bacteroidota</taxon>
        <taxon>Flavobacteriia</taxon>
        <taxon>Flavobacteriales</taxon>
        <taxon>Flavobacteriaceae</taxon>
        <taxon>Confluentibacter</taxon>
    </lineage>
</organism>
<dbReference type="EMBL" id="PJEO01000028">
    <property type="protein sequence ID" value="PKQ45296.1"/>
    <property type="molecule type" value="Genomic_DNA"/>
</dbReference>
<evidence type="ECO:0000256" key="4">
    <source>
        <dbReference type="ARBA" id="ARBA00022729"/>
    </source>
</evidence>
<name>A0A2N3HK19_9FLAO</name>
<dbReference type="PANTHER" id="PTHR10030">
    <property type="entry name" value="ALPHA-L-FUCOSIDASE"/>
    <property type="match status" value="1"/>
</dbReference>
<dbReference type="Proteomes" id="UP000233435">
    <property type="component" value="Unassembled WGS sequence"/>
</dbReference>
<evidence type="ECO:0000259" key="8">
    <source>
        <dbReference type="Pfam" id="PF16757"/>
    </source>
</evidence>
<comment type="function">
    <text evidence="1">Alpha-L-fucosidase is responsible for hydrolyzing the alpha-1,6-linked fucose joined to the reducing-end N-acetylglucosamine of the carbohydrate moieties of glycoproteins.</text>
</comment>
<dbReference type="GO" id="GO:0006004">
    <property type="term" value="P:fucose metabolic process"/>
    <property type="evidence" value="ECO:0007669"/>
    <property type="project" value="InterPro"/>
</dbReference>
<proteinExistence type="inferred from homology"/>
<dbReference type="AlphaFoldDB" id="A0A2N3HK19"/>
<dbReference type="Pfam" id="PF01120">
    <property type="entry name" value="Alpha_L_fucos"/>
    <property type="match status" value="1"/>
</dbReference>
<dbReference type="InterPro" id="IPR057739">
    <property type="entry name" value="Glyco_hydro_29_N"/>
</dbReference>
<dbReference type="Gene3D" id="2.60.40.1180">
    <property type="entry name" value="Golgi alpha-mannosidase II"/>
    <property type="match status" value="1"/>
</dbReference>
<dbReference type="InterPro" id="IPR000933">
    <property type="entry name" value="Glyco_hydro_29"/>
</dbReference>
<dbReference type="InterPro" id="IPR031919">
    <property type="entry name" value="Fucosidase_C"/>
</dbReference>
<evidence type="ECO:0000256" key="2">
    <source>
        <dbReference type="ARBA" id="ARBA00007951"/>
    </source>
</evidence>
<comment type="caution">
    <text evidence="9">The sequence shown here is derived from an EMBL/GenBank/DDBJ whole genome shotgun (WGS) entry which is preliminary data.</text>
</comment>
<keyword evidence="5" id="KW-0378">Hydrolase</keyword>
<dbReference type="EC" id="3.2.1.51" evidence="3"/>
<evidence type="ECO:0000313" key="10">
    <source>
        <dbReference type="Proteomes" id="UP000233435"/>
    </source>
</evidence>
<evidence type="ECO:0000256" key="1">
    <source>
        <dbReference type="ARBA" id="ARBA00004071"/>
    </source>
</evidence>
<dbReference type="InterPro" id="IPR013780">
    <property type="entry name" value="Glyco_hydro_b"/>
</dbReference>
<feature type="domain" description="Glycoside hydrolase family 29 N-terminal" evidence="7">
    <location>
        <begin position="19"/>
        <end position="390"/>
    </location>
</feature>
<evidence type="ECO:0000313" key="9">
    <source>
        <dbReference type="EMBL" id="PKQ45296.1"/>
    </source>
</evidence>
<dbReference type="GO" id="GO:0004560">
    <property type="term" value="F:alpha-L-fucosidase activity"/>
    <property type="evidence" value="ECO:0007669"/>
    <property type="project" value="InterPro"/>
</dbReference>